<proteinExistence type="predicted"/>
<evidence type="ECO:0000313" key="2">
    <source>
        <dbReference type="EMBL" id="XCF15788.1"/>
    </source>
</evidence>
<protein>
    <submittedName>
        <fullName evidence="2">Glycosyltransferase</fullName>
        <ecNumber evidence="2">2.4.-.-</ecNumber>
    </submittedName>
</protein>
<accession>A0AAU8C9N4</accession>
<evidence type="ECO:0000259" key="1">
    <source>
        <dbReference type="Pfam" id="PF00535"/>
    </source>
</evidence>
<dbReference type="GeneID" id="91109709"/>
<dbReference type="AlphaFoldDB" id="A0AAU8C9N4"/>
<dbReference type="InterPro" id="IPR001173">
    <property type="entry name" value="Glyco_trans_2-like"/>
</dbReference>
<sequence>MPSSPVLSIIVPVYNDPDGLRQTLSSLVDQPNTPEFEIIVVDNNSTDETPQVIREFERRYSDIIFGFSETDIQSSYAARNTGIKQASGEILAFIDADVIVGDTWITDVWHQFQESNVDYLGCNVEMYIPNGNDTFWARYDCSMGLPVRHYIRTKQFAPTCALALRRSVLDEVGCFDEELVSGGDKEFGHRVSTAGFKLEFAPKITVQHPARSTFKSHIGKAIRIGEGQFRLWKEHDLASHPFSPIRILPPSPSRVRERKRNKQNFAATYATAYLFKVIQAISAASEAF</sequence>
<dbReference type="InterPro" id="IPR050834">
    <property type="entry name" value="Glycosyltransf_2"/>
</dbReference>
<dbReference type="InterPro" id="IPR029044">
    <property type="entry name" value="Nucleotide-diphossugar_trans"/>
</dbReference>
<dbReference type="Pfam" id="PF00535">
    <property type="entry name" value="Glycos_transf_2"/>
    <property type="match status" value="1"/>
</dbReference>
<dbReference type="EC" id="2.4.-.-" evidence="2"/>
<keyword evidence="2" id="KW-0808">Transferase</keyword>
<dbReference type="SUPFAM" id="SSF53448">
    <property type="entry name" value="Nucleotide-diphospho-sugar transferases"/>
    <property type="match status" value="1"/>
</dbReference>
<dbReference type="Gene3D" id="3.90.550.10">
    <property type="entry name" value="Spore Coat Polysaccharide Biosynthesis Protein SpsA, Chain A"/>
    <property type="match status" value="1"/>
</dbReference>
<dbReference type="PANTHER" id="PTHR43685:SF2">
    <property type="entry name" value="GLYCOSYLTRANSFERASE 2-LIKE DOMAIN-CONTAINING PROTEIN"/>
    <property type="match status" value="1"/>
</dbReference>
<gene>
    <name evidence="2" type="ORF">ABSL23_11135</name>
</gene>
<reference evidence="2" key="1">
    <citation type="submission" date="2024-06" db="EMBL/GenBank/DDBJ databases">
        <title>Genome Sequence of an extremely halophilic archaeon isolated from Permian era halite, Salado Formation, Carlsbad, New Mexico: Halobacterium sp. strain NMX12-1.</title>
        <authorList>
            <person name="Sotoa L."/>
            <person name="DasSarma P."/>
            <person name="Anton B.P."/>
            <person name="Vincze T."/>
            <person name="Verma I."/>
            <person name="Eralp B."/>
            <person name="Powers D.W."/>
            <person name="Dozier B.L."/>
            <person name="Roberts R.J."/>
            <person name="DasSarma S."/>
        </authorList>
    </citation>
    <scope>NUCLEOTIDE SEQUENCE</scope>
    <source>
        <strain evidence="2">NMX12-1</strain>
    </source>
</reference>
<organism evidence="2">
    <name type="scientific">Halobacterium sp. NMX12-1</name>
    <dbReference type="NCBI Taxonomy" id="3166650"/>
    <lineage>
        <taxon>Archaea</taxon>
        <taxon>Methanobacteriati</taxon>
        <taxon>Methanobacteriota</taxon>
        <taxon>Stenosarchaea group</taxon>
        <taxon>Halobacteria</taxon>
        <taxon>Halobacteriales</taxon>
        <taxon>Halobacteriaceae</taxon>
        <taxon>Halobacterium</taxon>
    </lineage>
</organism>
<dbReference type="EMBL" id="CP159204">
    <property type="protein sequence ID" value="XCF15788.1"/>
    <property type="molecule type" value="Genomic_DNA"/>
</dbReference>
<name>A0AAU8C9N4_9EURY</name>
<dbReference type="PANTHER" id="PTHR43685">
    <property type="entry name" value="GLYCOSYLTRANSFERASE"/>
    <property type="match status" value="1"/>
</dbReference>
<dbReference type="GO" id="GO:0016757">
    <property type="term" value="F:glycosyltransferase activity"/>
    <property type="evidence" value="ECO:0007669"/>
    <property type="project" value="UniProtKB-KW"/>
</dbReference>
<keyword evidence="2" id="KW-0328">Glycosyltransferase</keyword>
<dbReference type="RefSeq" id="WP_353633800.1">
    <property type="nucleotide sequence ID" value="NZ_CP159204.1"/>
</dbReference>
<dbReference type="KEGG" id="hanx:ABSL23_11135"/>
<feature type="domain" description="Glycosyltransferase 2-like" evidence="1">
    <location>
        <begin position="8"/>
        <end position="172"/>
    </location>
</feature>